<dbReference type="PANTHER" id="PTHR32552:SF74">
    <property type="entry name" value="HYDROXAMATE SIDEROPHORE RECEPTOR FHUE"/>
    <property type="match status" value="1"/>
</dbReference>
<keyword evidence="12 18" id="KW-0675">Receptor</keyword>
<keyword evidence="13 14" id="KW-0998">Cell outer membrane</keyword>
<dbReference type="InterPro" id="IPR037066">
    <property type="entry name" value="Plug_dom_sf"/>
</dbReference>
<keyword evidence="11 14" id="KW-0472">Membrane</keyword>
<evidence type="ECO:0000256" key="15">
    <source>
        <dbReference type="RuleBase" id="RU003357"/>
    </source>
</evidence>
<dbReference type="PROSITE" id="PS52016">
    <property type="entry name" value="TONB_DEPENDENT_REC_3"/>
    <property type="match status" value="1"/>
</dbReference>
<keyword evidence="6 14" id="KW-0812">Transmembrane</keyword>
<feature type="signal peptide" evidence="16">
    <location>
        <begin position="1"/>
        <end position="36"/>
    </location>
</feature>
<keyword evidence="5" id="KW-0410">Iron transport</keyword>
<dbReference type="OrthoDB" id="8663017at2"/>
<dbReference type="PANTHER" id="PTHR32552">
    <property type="entry name" value="FERRICHROME IRON RECEPTOR-RELATED"/>
    <property type="match status" value="1"/>
</dbReference>
<evidence type="ECO:0000256" key="8">
    <source>
        <dbReference type="ARBA" id="ARBA00023004"/>
    </source>
</evidence>
<keyword evidence="10 15" id="KW-0798">TonB box</keyword>
<keyword evidence="19" id="KW-1185">Reference proteome</keyword>
<dbReference type="Gene3D" id="2.170.130.10">
    <property type="entry name" value="TonB-dependent receptor, plug domain"/>
    <property type="match status" value="1"/>
</dbReference>
<keyword evidence="7 16" id="KW-0732">Signal</keyword>
<keyword evidence="4 14" id="KW-1134">Transmembrane beta strand</keyword>
<dbReference type="GO" id="GO:0015891">
    <property type="term" value="P:siderophore transport"/>
    <property type="evidence" value="ECO:0007669"/>
    <property type="project" value="InterPro"/>
</dbReference>
<evidence type="ECO:0000256" key="2">
    <source>
        <dbReference type="ARBA" id="ARBA00009810"/>
    </source>
</evidence>
<proteinExistence type="inferred from homology"/>
<dbReference type="AlphaFoldDB" id="A0A383RXG2"/>
<dbReference type="Gene3D" id="2.40.170.20">
    <property type="entry name" value="TonB-dependent receptor, beta-barrel domain"/>
    <property type="match status" value="1"/>
</dbReference>
<evidence type="ECO:0000259" key="17">
    <source>
        <dbReference type="SMART" id="SM00965"/>
    </source>
</evidence>
<dbReference type="Pfam" id="PF07715">
    <property type="entry name" value="Plug"/>
    <property type="match status" value="1"/>
</dbReference>
<dbReference type="Gene3D" id="3.55.50.30">
    <property type="match status" value="1"/>
</dbReference>
<evidence type="ECO:0000256" key="7">
    <source>
        <dbReference type="ARBA" id="ARBA00022729"/>
    </source>
</evidence>
<evidence type="ECO:0000256" key="14">
    <source>
        <dbReference type="PROSITE-ProRule" id="PRU01360"/>
    </source>
</evidence>
<keyword evidence="3 14" id="KW-0813">Transport</keyword>
<dbReference type="Pfam" id="PF00593">
    <property type="entry name" value="TonB_dep_Rec_b-barrel"/>
    <property type="match status" value="1"/>
</dbReference>
<dbReference type="InterPro" id="IPR010105">
    <property type="entry name" value="TonB_sidphr_rcpt"/>
</dbReference>
<dbReference type="GO" id="GO:0009279">
    <property type="term" value="C:cell outer membrane"/>
    <property type="evidence" value="ECO:0007669"/>
    <property type="project" value="UniProtKB-SubCell"/>
</dbReference>
<dbReference type="RefSeq" id="WP_119143856.1">
    <property type="nucleotide sequence ID" value="NZ_CBCSFL010000001.1"/>
</dbReference>
<dbReference type="NCBIfam" id="TIGR01783">
    <property type="entry name" value="TonB-siderophor"/>
    <property type="match status" value="1"/>
</dbReference>
<dbReference type="SMART" id="SM00965">
    <property type="entry name" value="STN"/>
    <property type="match status" value="1"/>
</dbReference>
<evidence type="ECO:0000313" key="18">
    <source>
        <dbReference type="EMBL" id="SYX91575.1"/>
    </source>
</evidence>
<dbReference type="CDD" id="cd01347">
    <property type="entry name" value="ligand_gated_channel"/>
    <property type="match status" value="1"/>
</dbReference>
<dbReference type="InterPro" id="IPR036942">
    <property type="entry name" value="Beta-barrel_TonB_sf"/>
</dbReference>
<keyword evidence="8" id="KW-0408">Iron</keyword>
<evidence type="ECO:0000256" key="16">
    <source>
        <dbReference type="SAM" id="SignalP"/>
    </source>
</evidence>
<evidence type="ECO:0000313" key="19">
    <source>
        <dbReference type="Proteomes" id="UP000263595"/>
    </source>
</evidence>
<comment type="subcellular location">
    <subcellularLocation>
        <location evidence="1 14">Cell outer membrane</location>
        <topology evidence="1 14">Multi-pass membrane protein</topology>
    </subcellularLocation>
</comment>
<keyword evidence="9" id="KW-0406">Ion transport</keyword>
<evidence type="ECO:0000256" key="4">
    <source>
        <dbReference type="ARBA" id="ARBA00022452"/>
    </source>
</evidence>
<evidence type="ECO:0000256" key="3">
    <source>
        <dbReference type="ARBA" id="ARBA00022448"/>
    </source>
</evidence>
<reference evidence="19" key="1">
    <citation type="submission" date="2018-08" db="EMBL/GenBank/DDBJ databases">
        <authorList>
            <person name="Blom J."/>
        </authorList>
    </citation>
    <scope>NUCLEOTIDE SEQUENCE [LARGE SCALE GENOMIC DNA]</scope>
    <source>
        <strain evidence="19">CCOS 865</strain>
    </source>
</reference>
<dbReference type="InterPro" id="IPR000531">
    <property type="entry name" value="Beta-barrel_TonB"/>
</dbReference>
<dbReference type="GO" id="GO:0015344">
    <property type="term" value="F:siderophore uptake transmembrane transporter activity"/>
    <property type="evidence" value="ECO:0007669"/>
    <property type="project" value="TreeGrafter"/>
</dbReference>
<evidence type="ECO:0000256" key="9">
    <source>
        <dbReference type="ARBA" id="ARBA00023065"/>
    </source>
</evidence>
<dbReference type="EMBL" id="UNOZ01000029">
    <property type="protein sequence ID" value="SYX91575.1"/>
    <property type="molecule type" value="Genomic_DNA"/>
</dbReference>
<dbReference type="InterPro" id="IPR011662">
    <property type="entry name" value="Secretin/TonB_short_N"/>
</dbReference>
<evidence type="ECO:0000256" key="12">
    <source>
        <dbReference type="ARBA" id="ARBA00023170"/>
    </source>
</evidence>
<accession>A0A383RXG2</accession>
<dbReference type="FunFam" id="2.170.130.10:FF:000010">
    <property type="entry name" value="Ferripyoverdine receptor"/>
    <property type="match status" value="1"/>
</dbReference>
<sequence length="812" mass="89539">MTQRNTFFAPARNLNRAVRDAVLCLSLGLVASHVQAAEPVVSAIQIDIQTGTLDGALAQLSRATGLNIVFDQRVLATKASPGLHGRYTPAAALNQLLASSGLRAVALGDGGYQIIEMAREDGAVELGATTIQSKGLGETTEGTGSYTTGVTSTATKMNLSIRETPQSISVITRQRMDDQHLASITDVLNQTPGITMSQDGGERFNIYSRGSAINSYQFDGVNTSQQNETRNMPSTLLDMALYDRIEVVRGATGLMTGSGEPGGVINLIRKKPTREFKSYVKATVGAWDNYRSEADVSGPLTETGNIRGRLVAAKQDNHTFMDWYGQKREIVYGVVEADLTDTTLVRFGVDYQKYRSTGSPGVPLLYTNGQQTNFSRSTSSGARWMYDDFETMNYTATLEQQLTNDWKLRVVTNYMDVDRDADLGWYRSTSGATYLDQQTGGASAERAKISADQVQKGVDVNVQGTYDLFGRSHDLVVGYNYSDYENNHDSLSGGNTNFNFYTWDNYLARDSYRPSVLLDIKTRQSGYFVANRFNLTDELHLLLGARLSNYSYDYSFTSRISGLNTPRHMRETGEVSPYAGVVYDLTPEQSVYASYTDIFQPQSSQDKDGQVLAPVVGKNYEMGWKGEFYNGRLNANAAVFVVERDNLAEIDPGQTTPSGSSAYRAVDGAKTKGFDLEIAGEIAPGWNVQTGYSHARTEDADGKRLTTQLPMDTFRLWTTYRLAGEWEKLTVGGGVNWDSSKSLTFTDVKNAKAKDDDYAVASLMARYQVNDHLSTTLNVKNLFDEKYYSGMAGSYGHYGEPRNATLDVRYDF</sequence>
<evidence type="ECO:0000256" key="6">
    <source>
        <dbReference type="ARBA" id="ARBA00022692"/>
    </source>
</evidence>
<name>A0A383RXG2_9PSED</name>
<evidence type="ECO:0000256" key="13">
    <source>
        <dbReference type="ARBA" id="ARBA00023237"/>
    </source>
</evidence>
<dbReference type="InterPro" id="IPR039426">
    <property type="entry name" value="TonB-dep_rcpt-like"/>
</dbReference>
<dbReference type="GO" id="GO:0038023">
    <property type="term" value="F:signaling receptor activity"/>
    <property type="evidence" value="ECO:0007669"/>
    <property type="project" value="InterPro"/>
</dbReference>
<comment type="similarity">
    <text evidence="2 14 15">Belongs to the TonB-dependent receptor family.</text>
</comment>
<evidence type="ECO:0000256" key="1">
    <source>
        <dbReference type="ARBA" id="ARBA00004571"/>
    </source>
</evidence>
<organism evidence="18 19">
    <name type="scientific">Pseudomonas reidholzensis</name>
    <dbReference type="NCBI Taxonomy" id="1785162"/>
    <lineage>
        <taxon>Bacteria</taxon>
        <taxon>Pseudomonadati</taxon>
        <taxon>Pseudomonadota</taxon>
        <taxon>Gammaproteobacteria</taxon>
        <taxon>Pseudomonadales</taxon>
        <taxon>Pseudomonadaceae</taxon>
        <taxon>Pseudomonas</taxon>
    </lineage>
</organism>
<evidence type="ECO:0000256" key="10">
    <source>
        <dbReference type="ARBA" id="ARBA00023077"/>
    </source>
</evidence>
<evidence type="ECO:0000256" key="11">
    <source>
        <dbReference type="ARBA" id="ARBA00023136"/>
    </source>
</evidence>
<dbReference type="Pfam" id="PF07660">
    <property type="entry name" value="STN"/>
    <property type="match status" value="1"/>
</dbReference>
<dbReference type="Proteomes" id="UP000263595">
    <property type="component" value="Unassembled WGS sequence"/>
</dbReference>
<evidence type="ECO:0000256" key="5">
    <source>
        <dbReference type="ARBA" id="ARBA00022496"/>
    </source>
</evidence>
<gene>
    <name evidence="18" type="primary">pupA1</name>
    <name evidence="18" type="ORF">CCOS865_03849</name>
</gene>
<dbReference type="SUPFAM" id="SSF56935">
    <property type="entry name" value="Porins"/>
    <property type="match status" value="1"/>
</dbReference>
<protein>
    <submittedName>
        <fullName evidence="18">Ferric-pseudobactin 358 receptor</fullName>
    </submittedName>
</protein>
<feature type="chain" id="PRO_5016565894" evidence="16">
    <location>
        <begin position="37"/>
        <end position="812"/>
    </location>
</feature>
<dbReference type="InterPro" id="IPR012910">
    <property type="entry name" value="Plug_dom"/>
</dbReference>
<feature type="domain" description="Secretin/TonB short N-terminal" evidence="17">
    <location>
        <begin position="66"/>
        <end position="117"/>
    </location>
</feature>